<dbReference type="AlphaFoldDB" id="A0A6L3ZCU8"/>
<feature type="compositionally biased region" description="Low complexity" evidence="1">
    <location>
        <begin position="516"/>
        <end position="530"/>
    </location>
</feature>
<evidence type="ECO:0000256" key="1">
    <source>
        <dbReference type="SAM" id="MobiDB-lite"/>
    </source>
</evidence>
<protein>
    <recommendedName>
        <fullName evidence="5">Transglutaminase domain-containing protein</fullName>
    </recommendedName>
</protein>
<accession>A0A6L3ZCU8</accession>
<evidence type="ECO:0000256" key="2">
    <source>
        <dbReference type="SAM" id="Phobius"/>
    </source>
</evidence>
<name>A0A6L3ZCU8_9FLAO</name>
<reference evidence="3 4" key="1">
    <citation type="submission" date="2019-10" db="EMBL/GenBank/DDBJ databases">
        <title>Genome sequence of Phaeocystidibacter marisrubri JCM30614 (type strain).</title>
        <authorList>
            <person name="Bowman J.P."/>
        </authorList>
    </citation>
    <scope>NUCLEOTIDE SEQUENCE [LARGE SCALE GENOMIC DNA]</scope>
    <source>
        <strain evidence="3 4">JCM 30614</strain>
    </source>
</reference>
<evidence type="ECO:0000313" key="3">
    <source>
        <dbReference type="EMBL" id="KAB2815029.1"/>
    </source>
</evidence>
<keyword evidence="2" id="KW-0472">Membrane</keyword>
<feature type="region of interest" description="Disordered" evidence="1">
    <location>
        <begin position="570"/>
        <end position="591"/>
    </location>
</feature>
<feature type="compositionally biased region" description="Polar residues" evidence="1">
    <location>
        <begin position="484"/>
        <end position="515"/>
    </location>
</feature>
<proteinExistence type="predicted"/>
<dbReference type="RefSeq" id="WP_151694353.1">
    <property type="nucleotide sequence ID" value="NZ_BMGX01000003.1"/>
</dbReference>
<gene>
    <name evidence="3" type="ORF">F8C82_14550</name>
</gene>
<organism evidence="3 4">
    <name type="scientific">Phaeocystidibacter marisrubri</name>
    <dbReference type="NCBI Taxonomy" id="1577780"/>
    <lineage>
        <taxon>Bacteria</taxon>
        <taxon>Pseudomonadati</taxon>
        <taxon>Bacteroidota</taxon>
        <taxon>Flavobacteriia</taxon>
        <taxon>Flavobacteriales</taxon>
        <taxon>Phaeocystidibacteraceae</taxon>
        <taxon>Phaeocystidibacter</taxon>
    </lineage>
</organism>
<keyword evidence="2" id="KW-0812">Transmembrane</keyword>
<keyword evidence="2" id="KW-1133">Transmembrane helix</keyword>
<feature type="transmembrane region" description="Helical" evidence="2">
    <location>
        <begin position="15"/>
        <end position="33"/>
    </location>
</feature>
<dbReference type="EMBL" id="WBVQ01000004">
    <property type="protein sequence ID" value="KAB2815029.1"/>
    <property type="molecule type" value="Genomic_DNA"/>
</dbReference>
<evidence type="ECO:0008006" key="5">
    <source>
        <dbReference type="Google" id="ProtNLM"/>
    </source>
</evidence>
<feature type="transmembrane region" description="Helical" evidence="2">
    <location>
        <begin position="369"/>
        <end position="389"/>
    </location>
</feature>
<comment type="caution">
    <text evidence="3">The sequence shown here is derived from an EMBL/GenBank/DDBJ whole genome shotgun (WGS) entry which is preliminary data.</text>
</comment>
<dbReference type="Proteomes" id="UP000484164">
    <property type="component" value="Unassembled WGS sequence"/>
</dbReference>
<evidence type="ECO:0000313" key="4">
    <source>
        <dbReference type="Proteomes" id="UP000484164"/>
    </source>
</evidence>
<feature type="transmembrane region" description="Helical" evidence="2">
    <location>
        <begin position="45"/>
        <end position="65"/>
    </location>
</feature>
<feature type="region of interest" description="Disordered" evidence="1">
    <location>
        <begin position="484"/>
        <end position="539"/>
    </location>
</feature>
<keyword evidence="4" id="KW-1185">Reference proteome</keyword>
<dbReference type="OrthoDB" id="1154186at2"/>
<sequence length="591" mass="65219">MLTADRNRNMQHNSIDFISFSGGSIMAAVNQIAIDETDWSADLPIWAQACVFVLVTFSGGVIGTFGKDFYTRFLKLKGRDGEKLNGPGTSASEAHYRQLRRGLEYDHLIPQAKGNTIIMQEGDTGTSLQIMADTAYSYRSEARQLAEKLKGRTREQTVRNVKDFIYNHFQYLADTDWQLIRTLSRAWRDRKTGIDCKSYSVIASQILLELGIPHYFARIKQIGSPGTPANYNDMWTHVFVIVPKSGEHVDAFDPSTYWALDGVPAYDHVPPFTDIDIFPMLQHAVLNGTSSLGCADAPMVVPKNPIVTAIEPNGVQSGQQVYLVTFAESANPDVDFGVTQLTSNEVGQLCGLGRQFSSRKGLKGLGEPLTIGAIIAMATTAMEFLGPLFSGGEKSRTDELRNKVRNSGWPWLNTTGDPYRYSNHKTAPTPELEQMITRAQNYIQDLQKDVDQGKYSSDGEERVWKRYILVWSEFLKDMAETYQSRMNQSQPGSNHSSTTNIPNIPSSFPKINTGGSATVSANTNSATNSNKSDDDSSGPSMAGFGNSLLTYLLIGGAAFGAYQLIKDQKEEGGETKKKASPKKKESEKVKV</sequence>